<keyword evidence="2" id="KW-1185">Reference proteome</keyword>
<evidence type="ECO:0000313" key="2">
    <source>
        <dbReference type="Proteomes" id="UP000276133"/>
    </source>
</evidence>
<dbReference type="Proteomes" id="UP000276133">
    <property type="component" value="Unassembled WGS sequence"/>
</dbReference>
<organism evidence="1 2">
    <name type="scientific">Brachionus plicatilis</name>
    <name type="common">Marine rotifer</name>
    <name type="synonym">Brachionus muelleri</name>
    <dbReference type="NCBI Taxonomy" id="10195"/>
    <lineage>
        <taxon>Eukaryota</taxon>
        <taxon>Metazoa</taxon>
        <taxon>Spiralia</taxon>
        <taxon>Gnathifera</taxon>
        <taxon>Rotifera</taxon>
        <taxon>Eurotatoria</taxon>
        <taxon>Monogononta</taxon>
        <taxon>Pseudotrocha</taxon>
        <taxon>Ploima</taxon>
        <taxon>Brachionidae</taxon>
        <taxon>Brachionus</taxon>
    </lineage>
</organism>
<name>A0A3M7T232_BRAPC</name>
<proteinExistence type="predicted"/>
<dbReference type="EMBL" id="REGN01000415">
    <property type="protein sequence ID" value="RNA42094.1"/>
    <property type="molecule type" value="Genomic_DNA"/>
</dbReference>
<gene>
    <name evidence="1" type="ORF">BpHYR1_012595</name>
</gene>
<dbReference type="AlphaFoldDB" id="A0A3M7T232"/>
<reference evidence="1 2" key="1">
    <citation type="journal article" date="2018" name="Sci. Rep.">
        <title>Genomic signatures of local adaptation to the degree of environmental predictability in rotifers.</title>
        <authorList>
            <person name="Franch-Gras L."/>
            <person name="Hahn C."/>
            <person name="Garcia-Roger E.M."/>
            <person name="Carmona M.J."/>
            <person name="Serra M."/>
            <person name="Gomez A."/>
        </authorList>
    </citation>
    <scope>NUCLEOTIDE SEQUENCE [LARGE SCALE GENOMIC DNA]</scope>
    <source>
        <strain evidence="1">HYR1</strain>
    </source>
</reference>
<comment type="caution">
    <text evidence="1">The sequence shown here is derived from an EMBL/GenBank/DDBJ whole genome shotgun (WGS) entry which is preliminary data.</text>
</comment>
<evidence type="ECO:0000313" key="1">
    <source>
        <dbReference type="EMBL" id="RNA42094.1"/>
    </source>
</evidence>
<accession>A0A3M7T232</accession>
<protein>
    <submittedName>
        <fullName evidence="1">Uncharacterized protein</fullName>
    </submittedName>
</protein>
<sequence>MSNALAFQIFKNLFTYYKILLKDQKQVESEKLLLAYNMINDFVGYSEWWPLDRQKLMLAFLMDRKKRIEEKRIFPSRSSKRPTSTFGGLVVDTHVFKKISLNHLKNNHFLLRFITICQKIQLLLDQSFIVS</sequence>